<organism evidence="1 2">
    <name type="scientific">Funneliformis caledonium</name>
    <dbReference type="NCBI Taxonomy" id="1117310"/>
    <lineage>
        <taxon>Eukaryota</taxon>
        <taxon>Fungi</taxon>
        <taxon>Fungi incertae sedis</taxon>
        <taxon>Mucoromycota</taxon>
        <taxon>Glomeromycotina</taxon>
        <taxon>Glomeromycetes</taxon>
        <taxon>Glomerales</taxon>
        <taxon>Glomeraceae</taxon>
        <taxon>Funneliformis</taxon>
    </lineage>
</organism>
<proteinExistence type="predicted"/>
<dbReference type="AlphaFoldDB" id="A0A9N9IRZ3"/>
<evidence type="ECO:0000313" key="1">
    <source>
        <dbReference type="EMBL" id="CAG8747639.1"/>
    </source>
</evidence>
<sequence length="39" mass="4412">ITVKELDIKESISEPVIELVRTEKALKAPKKRLLLAPIE</sequence>
<reference evidence="1" key="1">
    <citation type="submission" date="2021-06" db="EMBL/GenBank/DDBJ databases">
        <authorList>
            <person name="Kallberg Y."/>
            <person name="Tangrot J."/>
            <person name="Rosling A."/>
        </authorList>
    </citation>
    <scope>NUCLEOTIDE SEQUENCE</scope>
    <source>
        <strain evidence="1">UK204</strain>
    </source>
</reference>
<comment type="caution">
    <text evidence="1">The sequence shown here is derived from an EMBL/GenBank/DDBJ whole genome shotgun (WGS) entry which is preliminary data.</text>
</comment>
<name>A0A9N9IRZ3_9GLOM</name>
<accession>A0A9N9IRZ3</accession>
<feature type="non-terminal residue" evidence="1">
    <location>
        <position position="1"/>
    </location>
</feature>
<protein>
    <submittedName>
        <fullName evidence="1">11120_t:CDS:1</fullName>
    </submittedName>
</protein>
<evidence type="ECO:0000313" key="2">
    <source>
        <dbReference type="Proteomes" id="UP000789570"/>
    </source>
</evidence>
<dbReference type="Proteomes" id="UP000789570">
    <property type="component" value="Unassembled WGS sequence"/>
</dbReference>
<keyword evidence="2" id="KW-1185">Reference proteome</keyword>
<dbReference type="EMBL" id="CAJVPQ010017137">
    <property type="protein sequence ID" value="CAG8747639.1"/>
    <property type="molecule type" value="Genomic_DNA"/>
</dbReference>
<gene>
    <name evidence="1" type="ORF">FCALED_LOCUS16076</name>
</gene>